<dbReference type="EMBL" id="PGOL01002716">
    <property type="protein sequence ID" value="PKI45489.1"/>
    <property type="molecule type" value="Genomic_DNA"/>
</dbReference>
<dbReference type="InterPro" id="IPR043502">
    <property type="entry name" value="DNA/RNA_pol_sf"/>
</dbReference>
<reference evidence="3 4" key="1">
    <citation type="submission" date="2017-11" db="EMBL/GenBank/DDBJ databases">
        <title>De-novo sequencing of pomegranate (Punica granatum L.) genome.</title>
        <authorList>
            <person name="Akparov Z."/>
            <person name="Amiraslanov A."/>
            <person name="Hajiyeva S."/>
            <person name="Abbasov M."/>
            <person name="Kaur K."/>
            <person name="Hamwieh A."/>
            <person name="Solovyev V."/>
            <person name="Salamov A."/>
            <person name="Braich B."/>
            <person name="Kosarev P."/>
            <person name="Mahmoud A."/>
            <person name="Hajiyev E."/>
            <person name="Babayeva S."/>
            <person name="Izzatullayeva V."/>
            <person name="Mammadov A."/>
            <person name="Mammadov A."/>
            <person name="Sharifova S."/>
            <person name="Ojaghi J."/>
            <person name="Eynullazada K."/>
            <person name="Bayramov B."/>
            <person name="Abdulazimova A."/>
            <person name="Shahmuradov I."/>
        </authorList>
    </citation>
    <scope>NUCLEOTIDE SEQUENCE [LARGE SCALE GENOMIC DNA]</scope>
    <source>
        <strain evidence="4">cv. AG2017</strain>
        <tissue evidence="3">Leaf</tissue>
    </source>
</reference>
<evidence type="ECO:0000256" key="1">
    <source>
        <dbReference type="ARBA" id="ARBA00023268"/>
    </source>
</evidence>
<dbReference type="Pfam" id="PF17919">
    <property type="entry name" value="RT_RNaseH_2"/>
    <property type="match status" value="1"/>
</dbReference>
<dbReference type="InterPro" id="IPR041577">
    <property type="entry name" value="RT_RNaseH_2"/>
</dbReference>
<dbReference type="SUPFAM" id="SSF56672">
    <property type="entry name" value="DNA/RNA polymerases"/>
    <property type="match status" value="1"/>
</dbReference>
<evidence type="ECO:0000313" key="4">
    <source>
        <dbReference type="Proteomes" id="UP000233551"/>
    </source>
</evidence>
<name>A0A2I0INA4_PUNGR</name>
<comment type="caution">
    <text evidence="3">The sequence shown here is derived from an EMBL/GenBank/DDBJ whole genome shotgun (WGS) entry which is preliminary data.</text>
</comment>
<dbReference type="InterPro" id="IPR050951">
    <property type="entry name" value="Retrovirus_Pol_polyprotein"/>
</dbReference>
<proteinExistence type="predicted"/>
<evidence type="ECO:0000259" key="2">
    <source>
        <dbReference type="Pfam" id="PF17919"/>
    </source>
</evidence>
<keyword evidence="1" id="KW-0511">Multifunctional enzyme</keyword>
<dbReference type="Gene3D" id="3.30.70.270">
    <property type="match status" value="1"/>
</dbReference>
<dbReference type="PANTHER" id="PTHR37984">
    <property type="entry name" value="PROTEIN CBG26694"/>
    <property type="match status" value="1"/>
</dbReference>
<sequence>MASKVLFLGYVVSGDGLKVDESRIEVVKQWLQPKTITEVRSFHGLTSFYRLFIPHFSTIMAPITDCMKGGKFAWTEEAEMSFQLIKMRLTTPPILVLPDFAQPFELHSDASKVSIGAVLSQNNRHVAYLSKKLFGAKLKYNTYDVEIYAVHKSGVTNRLADALSRRTNFLVSLRIEVPSFECLRDLLETDLVFL</sequence>
<keyword evidence="4" id="KW-1185">Reference proteome</keyword>
<accession>A0A2I0INA4</accession>
<dbReference type="STRING" id="22663.A0A2I0INA4"/>
<dbReference type="InterPro" id="IPR043128">
    <property type="entry name" value="Rev_trsase/Diguanyl_cyclase"/>
</dbReference>
<protein>
    <recommendedName>
        <fullName evidence="2">Reverse transcriptase/retrotransposon-derived protein RNase H-like domain-containing protein</fullName>
    </recommendedName>
</protein>
<dbReference type="AlphaFoldDB" id="A0A2I0INA4"/>
<organism evidence="3 4">
    <name type="scientific">Punica granatum</name>
    <name type="common">Pomegranate</name>
    <dbReference type="NCBI Taxonomy" id="22663"/>
    <lineage>
        <taxon>Eukaryota</taxon>
        <taxon>Viridiplantae</taxon>
        <taxon>Streptophyta</taxon>
        <taxon>Embryophyta</taxon>
        <taxon>Tracheophyta</taxon>
        <taxon>Spermatophyta</taxon>
        <taxon>Magnoliopsida</taxon>
        <taxon>eudicotyledons</taxon>
        <taxon>Gunneridae</taxon>
        <taxon>Pentapetalae</taxon>
        <taxon>rosids</taxon>
        <taxon>malvids</taxon>
        <taxon>Myrtales</taxon>
        <taxon>Lythraceae</taxon>
        <taxon>Punica</taxon>
    </lineage>
</organism>
<gene>
    <name evidence="3" type="ORF">CRG98_034144</name>
</gene>
<dbReference type="PANTHER" id="PTHR37984:SF5">
    <property type="entry name" value="PROTEIN NYNRIN-LIKE"/>
    <property type="match status" value="1"/>
</dbReference>
<evidence type="ECO:0000313" key="3">
    <source>
        <dbReference type="EMBL" id="PKI45489.1"/>
    </source>
</evidence>
<feature type="domain" description="Reverse transcriptase/retrotransposon-derived protein RNase H-like" evidence="2">
    <location>
        <begin position="74"/>
        <end position="152"/>
    </location>
</feature>
<dbReference type="Proteomes" id="UP000233551">
    <property type="component" value="Unassembled WGS sequence"/>
</dbReference>
<dbReference type="GO" id="GO:0003824">
    <property type="term" value="F:catalytic activity"/>
    <property type="evidence" value="ECO:0007669"/>
    <property type="project" value="UniProtKB-KW"/>
</dbReference>
<dbReference type="FunFam" id="3.30.70.270:FF:000020">
    <property type="entry name" value="Transposon Tf2-6 polyprotein-like Protein"/>
    <property type="match status" value="1"/>
</dbReference>